<keyword evidence="3" id="KW-1185">Reference proteome</keyword>
<name>A0ABS0HLC3_9SPHN</name>
<dbReference type="EMBL" id="JADQDC010000020">
    <property type="protein sequence ID" value="MBF9153056.1"/>
    <property type="molecule type" value="Genomic_DNA"/>
</dbReference>
<dbReference type="RefSeq" id="WP_196277325.1">
    <property type="nucleotide sequence ID" value="NZ_JADQDC010000020.1"/>
</dbReference>
<accession>A0ABS0HLC3</accession>
<dbReference type="SUPFAM" id="SSF55729">
    <property type="entry name" value="Acyl-CoA N-acyltransferases (Nat)"/>
    <property type="match status" value="1"/>
</dbReference>
<dbReference type="PROSITE" id="PS51186">
    <property type="entry name" value="GNAT"/>
    <property type="match status" value="1"/>
</dbReference>
<gene>
    <name evidence="2" type="ORF">I2488_18790</name>
</gene>
<evidence type="ECO:0000259" key="1">
    <source>
        <dbReference type="PROSITE" id="PS51186"/>
    </source>
</evidence>
<dbReference type="Proteomes" id="UP000600799">
    <property type="component" value="Unassembled WGS sequence"/>
</dbReference>
<dbReference type="InterPro" id="IPR000182">
    <property type="entry name" value="GNAT_dom"/>
</dbReference>
<comment type="caution">
    <text evidence="2">The sequence shown here is derived from an EMBL/GenBank/DDBJ whole genome shotgun (WGS) entry which is preliminary data.</text>
</comment>
<dbReference type="Pfam" id="PF13302">
    <property type="entry name" value="Acetyltransf_3"/>
    <property type="match status" value="1"/>
</dbReference>
<reference evidence="2 3" key="1">
    <citation type="submission" date="2020-11" db="EMBL/GenBank/DDBJ databases">
        <title>The genome sequence of Novosphingobium sp. 1Y9A.</title>
        <authorList>
            <person name="Liu Y."/>
        </authorList>
    </citation>
    <scope>NUCLEOTIDE SEQUENCE [LARGE SCALE GENOMIC DNA]</scope>
    <source>
        <strain evidence="2 3">1Y9A</strain>
    </source>
</reference>
<dbReference type="InterPro" id="IPR016181">
    <property type="entry name" value="Acyl_CoA_acyltransferase"/>
</dbReference>
<evidence type="ECO:0000313" key="2">
    <source>
        <dbReference type="EMBL" id="MBF9153056.1"/>
    </source>
</evidence>
<organism evidence="2 3">
    <name type="scientific">Novosphingobium jiangmenense</name>
    <dbReference type="NCBI Taxonomy" id="2791981"/>
    <lineage>
        <taxon>Bacteria</taxon>
        <taxon>Pseudomonadati</taxon>
        <taxon>Pseudomonadota</taxon>
        <taxon>Alphaproteobacteria</taxon>
        <taxon>Sphingomonadales</taxon>
        <taxon>Sphingomonadaceae</taxon>
        <taxon>Novosphingobium</taxon>
    </lineage>
</organism>
<evidence type="ECO:0000313" key="3">
    <source>
        <dbReference type="Proteomes" id="UP000600799"/>
    </source>
</evidence>
<dbReference type="Gene3D" id="3.40.630.30">
    <property type="match status" value="1"/>
</dbReference>
<protein>
    <submittedName>
        <fullName evidence="2">GNAT family N-acetyltransferase</fullName>
    </submittedName>
</protein>
<feature type="domain" description="N-acetyltransferase" evidence="1">
    <location>
        <begin position="14"/>
        <end position="170"/>
    </location>
</feature>
<proteinExistence type="predicted"/>
<sequence length="184" mass="21328">MDATTMFRIDGHIVSLRLVNPEDAPFVYLLRTDPALNRFISPVSGGVDDQRAWIEAYKEREARSEEFYFLIEEVGSRKPCGLVRLYELERTQLIWGSWILHQDRPRLAALESAILSFGFAFETLGRDLCVLNVRRGNQTAIRFYRRFGMKETGADKENYYFEYSASDYRASAPRLREVLKLEAG</sequence>